<organism evidence="3 4">
    <name type="scientific">Amycolatopsis tolypomycina</name>
    <dbReference type="NCBI Taxonomy" id="208445"/>
    <lineage>
        <taxon>Bacteria</taxon>
        <taxon>Bacillati</taxon>
        <taxon>Actinomycetota</taxon>
        <taxon>Actinomycetes</taxon>
        <taxon>Pseudonocardiales</taxon>
        <taxon>Pseudonocardiaceae</taxon>
        <taxon>Amycolatopsis</taxon>
    </lineage>
</organism>
<protein>
    <submittedName>
        <fullName evidence="3">DNA-binding transcriptional regulator, MerR family</fullName>
    </submittedName>
</protein>
<dbReference type="SMART" id="SM00871">
    <property type="entry name" value="AraC_E_bind"/>
    <property type="match status" value="1"/>
</dbReference>
<dbReference type="Gene3D" id="1.10.1660.10">
    <property type="match status" value="1"/>
</dbReference>
<dbReference type="SUPFAM" id="SSF55136">
    <property type="entry name" value="Probable bacterial effector-binding domain"/>
    <property type="match status" value="1"/>
</dbReference>
<dbReference type="PANTHER" id="PTHR30204">
    <property type="entry name" value="REDOX-CYCLING DRUG-SENSING TRANSCRIPTIONAL ACTIVATOR SOXR"/>
    <property type="match status" value="1"/>
</dbReference>
<sequence>MYGIGTVARLAQVSARTLRHYHEIGLLTPAYVDQATGYRHYTPEQVLRLHRILVLRDLGVPLSAVGSLVDDDVTAEQLRGILLLRRAEARDRLTTQIDQLRRVELRLAQLEEGPMNGYDVIVKPLDPVRVVALSADITGPEEIAETGGRMWPRLQAALDRHRVEGGGLSFMLYEDTGDAERPMRLTTALPVPSGITIADGDVTTREIAAVARAATTVVRGAPDQFGDAFRALNDWITQSGERATSFEREVYLDCDGPPDTWVTELQTVLAG</sequence>
<dbReference type="Pfam" id="PF13411">
    <property type="entry name" value="MerR_1"/>
    <property type="match status" value="1"/>
</dbReference>
<dbReference type="CDD" id="cd01107">
    <property type="entry name" value="HTH_BmrR"/>
    <property type="match status" value="1"/>
</dbReference>
<name>A0A1H4VN30_9PSEU</name>
<dbReference type="SMART" id="SM00422">
    <property type="entry name" value="HTH_MERR"/>
    <property type="match status" value="1"/>
</dbReference>
<dbReference type="GO" id="GO:0003700">
    <property type="term" value="F:DNA-binding transcription factor activity"/>
    <property type="evidence" value="ECO:0007669"/>
    <property type="project" value="InterPro"/>
</dbReference>
<evidence type="ECO:0000313" key="3">
    <source>
        <dbReference type="EMBL" id="SEC82519.1"/>
    </source>
</evidence>
<keyword evidence="4" id="KW-1185">Reference proteome</keyword>
<dbReference type="AlphaFoldDB" id="A0A1H4VN30"/>
<feature type="domain" description="HTH merR-type" evidence="2">
    <location>
        <begin position="1"/>
        <end position="71"/>
    </location>
</feature>
<dbReference type="InterPro" id="IPR011256">
    <property type="entry name" value="Reg_factor_effector_dom_sf"/>
</dbReference>
<dbReference type="EMBL" id="FNSO01000004">
    <property type="protein sequence ID" value="SEC82519.1"/>
    <property type="molecule type" value="Genomic_DNA"/>
</dbReference>
<accession>A0A1H4VN30</accession>
<proteinExistence type="predicted"/>
<dbReference type="Gene3D" id="3.20.80.10">
    <property type="entry name" value="Regulatory factor, effector binding domain"/>
    <property type="match status" value="1"/>
</dbReference>
<dbReference type="SUPFAM" id="SSF46955">
    <property type="entry name" value="Putative DNA-binding domain"/>
    <property type="match status" value="1"/>
</dbReference>
<dbReference type="STRING" id="208445.SAMN04489727_5235"/>
<evidence type="ECO:0000256" key="1">
    <source>
        <dbReference type="ARBA" id="ARBA00023125"/>
    </source>
</evidence>
<gene>
    <name evidence="3" type="ORF">SAMN04489727_5235</name>
</gene>
<dbReference type="InterPro" id="IPR000551">
    <property type="entry name" value="MerR-type_HTH_dom"/>
</dbReference>
<dbReference type="RefSeq" id="WP_167384737.1">
    <property type="nucleotide sequence ID" value="NZ_FNSO01000004.1"/>
</dbReference>
<dbReference type="PROSITE" id="PS50937">
    <property type="entry name" value="HTH_MERR_2"/>
    <property type="match status" value="1"/>
</dbReference>
<dbReference type="PANTHER" id="PTHR30204:SF97">
    <property type="entry name" value="MERR FAMILY REGULATORY PROTEIN"/>
    <property type="match status" value="1"/>
</dbReference>
<dbReference type="InterPro" id="IPR009061">
    <property type="entry name" value="DNA-bd_dom_put_sf"/>
</dbReference>
<dbReference type="InterPro" id="IPR047057">
    <property type="entry name" value="MerR_fam"/>
</dbReference>
<dbReference type="GO" id="GO:0003677">
    <property type="term" value="F:DNA binding"/>
    <property type="evidence" value="ECO:0007669"/>
    <property type="project" value="UniProtKB-KW"/>
</dbReference>
<dbReference type="Proteomes" id="UP000199622">
    <property type="component" value="Unassembled WGS sequence"/>
</dbReference>
<reference evidence="4" key="1">
    <citation type="submission" date="2016-10" db="EMBL/GenBank/DDBJ databases">
        <authorList>
            <person name="Varghese N."/>
            <person name="Submissions S."/>
        </authorList>
    </citation>
    <scope>NUCLEOTIDE SEQUENCE [LARGE SCALE GENOMIC DNA]</scope>
    <source>
        <strain evidence="4">DSM 44544</strain>
    </source>
</reference>
<dbReference type="InterPro" id="IPR010499">
    <property type="entry name" value="AraC_E-bd"/>
</dbReference>
<evidence type="ECO:0000259" key="2">
    <source>
        <dbReference type="PROSITE" id="PS50937"/>
    </source>
</evidence>
<keyword evidence="1 3" id="KW-0238">DNA-binding</keyword>
<evidence type="ECO:0000313" key="4">
    <source>
        <dbReference type="Proteomes" id="UP000199622"/>
    </source>
</evidence>